<name>A0A3A1YUQ8_9BURK</name>
<feature type="site" description="Critical for activity" evidence="3">
    <location>
        <position position="160"/>
    </location>
</feature>
<evidence type="ECO:0000256" key="3">
    <source>
        <dbReference type="PIRSR" id="PIRSR029681-2"/>
    </source>
</evidence>
<reference evidence="5 6" key="1">
    <citation type="submission" date="2017-08" db="EMBL/GenBank/DDBJ databases">
        <title>Pusillimonas indicus sp. nov., a member of the family Alcaligenaceae isolated from surface seawater.</title>
        <authorList>
            <person name="Li J."/>
        </authorList>
    </citation>
    <scope>NUCLEOTIDE SEQUENCE [LARGE SCALE GENOMIC DNA]</scope>
    <source>
        <strain evidence="5 6">L52-1-41</strain>
    </source>
</reference>
<gene>
    <name evidence="5" type="ORF">CJP73_06970</name>
</gene>
<evidence type="ECO:0000256" key="2">
    <source>
        <dbReference type="PIRSR" id="PIRSR029681-1"/>
    </source>
</evidence>
<comment type="function">
    <text evidence="1">Has lipid A 3-O-deacylase activity. Hydrolyzes the ester bond at the 3 position of lipid A, a bioactive component of lipopolysaccharide (LPS), thereby releasing the primary fatty acyl moiety.</text>
</comment>
<feature type="chain" id="PRO_5017291195" description="Lipid A deacylase" evidence="4">
    <location>
        <begin position="31"/>
        <end position="181"/>
    </location>
</feature>
<dbReference type="Pfam" id="PF09411">
    <property type="entry name" value="PagL"/>
    <property type="match status" value="1"/>
</dbReference>
<dbReference type="OrthoDB" id="5297282at2"/>
<dbReference type="InterPro" id="IPR011250">
    <property type="entry name" value="OMP/PagP_B-barrel"/>
</dbReference>
<comment type="similarity">
    <text evidence="1">Belongs to the PagL family.</text>
</comment>
<dbReference type="RefSeq" id="WP_119515916.1">
    <property type="nucleotide sequence ID" value="NZ_NQYH01000004.1"/>
</dbReference>
<dbReference type="SUPFAM" id="SSF56925">
    <property type="entry name" value="OMPA-like"/>
    <property type="match status" value="1"/>
</dbReference>
<proteinExistence type="inferred from homology"/>
<evidence type="ECO:0000313" key="6">
    <source>
        <dbReference type="Proteomes" id="UP000266206"/>
    </source>
</evidence>
<dbReference type="PIRSF" id="PIRSF029681">
    <property type="entry name" value="PagL"/>
    <property type="match status" value="1"/>
</dbReference>
<keyword evidence="4" id="KW-0732">Signal</keyword>
<dbReference type="EC" id="3.1.1.77" evidence="1"/>
<keyword evidence="1" id="KW-0472">Membrane</keyword>
<evidence type="ECO:0000256" key="1">
    <source>
        <dbReference type="PIRNR" id="PIRNR029681"/>
    </source>
</evidence>
<dbReference type="Proteomes" id="UP000266206">
    <property type="component" value="Unassembled WGS sequence"/>
</dbReference>
<dbReference type="InterPro" id="IPR018550">
    <property type="entry name" value="Lipid-A_deacylase-rel"/>
</dbReference>
<dbReference type="AlphaFoldDB" id="A0A3A1YUQ8"/>
<feature type="active site" description="Charge relay system" evidence="2">
    <location>
        <position position="157"/>
    </location>
</feature>
<dbReference type="GO" id="GO:0050528">
    <property type="term" value="F:acyloxyacyl hydrolase activity"/>
    <property type="evidence" value="ECO:0007669"/>
    <property type="project" value="UniProtKB-EC"/>
</dbReference>
<evidence type="ECO:0000256" key="4">
    <source>
        <dbReference type="SAM" id="SignalP"/>
    </source>
</evidence>
<comment type="subunit">
    <text evidence="1">Homodimer.</text>
</comment>
<dbReference type="GO" id="GO:0009279">
    <property type="term" value="C:cell outer membrane"/>
    <property type="evidence" value="ECO:0007669"/>
    <property type="project" value="UniProtKB-SubCell"/>
</dbReference>
<comment type="caution">
    <text evidence="5">The sequence shown here is derived from an EMBL/GenBank/DDBJ whole genome shotgun (WGS) entry which is preliminary data.</text>
</comment>
<dbReference type="Gene3D" id="2.40.160.20">
    <property type="match status" value="1"/>
</dbReference>
<evidence type="ECO:0000313" key="5">
    <source>
        <dbReference type="EMBL" id="RIY41266.1"/>
    </source>
</evidence>
<accession>A0A3A1YUQ8</accession>
<feature type="signal peptide" evidence="4">
    <location>
        <begin position="1"/>
        <end position="30"/>
    </location>
</feature>
<comment type="catalytic activity">
    <reaction evidence="1">
        <text>a 3-(acyloxy)acyl derivative of bacterial toxin + H2O = a 3-hydroxyacyl derivative of bacterial toxin + a fatty acid + H(+)</text>
        <dbReference type="Rhea" id="RHEA:12032"/>
        <dbReference type="ChEBI" id="CHEBI:15377"/>
        <dbReference type="ChEBI" id="CHEBI:15378"/>
        <dbReference type="ChEBI" id="CHEBI:28868"/>
        <dbReference type="ChEBI" id="CHEBI:136853"/>
        <dbReference type="ChEBI" id="CHEBI:140675"/>
        <dbReference type="EC" id="3.1.1.77"/>
    </reaction>
</comment>
<organism evidence="5 6">
    <name type="scientific">Neopusillimonas maritima</name>
    <dbReference type="NCBI Taxonomy" id="2026239"/>
    <lineage>
        <taxon>Bacteria</taxon>
        <taxon>Pseudomonadati</taxon>
        <taxon>Pseudomonadota</taxon>
        <taxon>Betaproteobacteria</taxon>
        <taxon>Burkholderiales</taxon>
        <taxon>Alcaligenaceae</taxon>
        <taxon>Neopusillimonas</taxon>
    </lineage>
</organism>
<feature type="active site" description="Charge relay system" evidence="2">
    <location>
        <position position="159"/>
    </location>
</feature>
<dbReference type="EMBL" id="NQYH01000004">
    <property type="protein sequence ID" value="RIY41266.1"/>
    <property type="molecule type" value="Genomic_DNA"/>
</dbReference>
<keyword evidence="1" id="KW-0378">Hydrolase</keyword>
<protein>
    <recommendedName>
        <fullName evidence="1">Lipid A deacylase</fullName>
        <ecNumber evidence="1">3.1.1.77</ecNumber>
    </recommendedName>
    <alternativeName>
        <fullName evidence="1">LPS 3-O-deacylase</fullName>
    </alternativeName>
    <alternativeName>
        <fullName evidence="1">Outer membrane enzyme</fullName>
    </alternativeName>
</protein>
<keyword evidence="1" id="KW-0998">Cell outer membrane</keyword>
<sequence>MHSLSTKSGLCVLAMCLSAGAMLLPDPAHADGAGIGLRAGMGNHYQRYELAWVSPTLWHYRFAESGSRLDLVAEAGAAFWKASGNRDRASVWQIGLTPFLRWTFPNNMYLEAGVGINRFSHTRFADKTLSTQFQFGTHIGAGVHLSSAGRLGLRYSHYSNAAIKRPNDGLDVIQLTYSHAF</sequence>
<feature type="active site" description="Charge relay system" evidence="2">
    <location>
        <position position="171"/>
    </location>
</feature>
<comment type="subcellular location">
    <subcellularLocation>
        <location evidence="1">Cell outer membrane</location>
        <topology evidence="1">Multi-pass membrane protein</topology>
    </subcellularLocation>
</comment>